<keyword evidence="2" id="KW-1133">Transmembrane helix</keyword>
<dbReference type="Proteomes" id="UP000026962">
    <property type="component" value="Chromosome 3"/>
</dbReference>
<dbReference type="EnsemblPlants" id="OPUNC03G31790.1">
    <property type="protein sequence ID" value="OPUNC03G31790.1"/>
    <property type="gene ID" value="OPUNC03G31790"/>
</dbReference>
<protein>
    <submittedName>
        <fullName evidence="3">Uncharacterized protein</fullName>
    </submittedName>
</protein>
<feature type="region of interest" description="Disordered" evidence="1">
    <location>
        <begin position="61"/>
        <end position="82"/>
    </location>
</feature>
<evidence type="ECO:0000313" key="3">
    <source>
        <dbReference type="EnsemblPlants" id="OPUNC03G31790.1"/>
    </source>
</evidence>
<keyword evidence="2" id="KW-0472">Membrane</keyword>
<evidence type="ECO:0000256" key="1">
    <source>
        <dbReference type="SAM" id="MobiDB-lite"/>
    </source>
</evidence>
<proteinExistence type="predicted"/>
<evidence type="ECO:0000256" key="2">
    <source>
        <dbReference type="SAM" id="Phobius"/>
    </source>
</evidence>
<sequence>MTFQCSDRSGGPGPWAQPKPINYKILVEINFPSFFFSVSALLLAPVSFSSVLFRIRERRGDEGGDLVGGRRRERGGERPAAAVDGEAVHAAEAVAAGPAHRLRGVPRRRLRRPRRHAPVQGVLVDRYHLLRAVSGEHEEFRE</sequence>
<organism evidence="3">
    <name type="scientific">Oryza punctata</name>
    <name type="common">Red rice</name>
    <dbReference type="NCBI Taxonomy" id="4537"/>
    <lineage>
        <taxon>Eukaryota</taxon>
        <taxon>Viridiplantae</taxon>
        <taxon>Streptophyta</taxon>
        <taxon>Embryophyta</taxon>
        <taxon>Tracheophyta</taxon>
        <taxon>Spermatophyta</taxon>
        <taxon>Magnoliopsida</taxon>
        <taxon>Liliopsida</taxon>
        <taxon>Poales</taxon>
        <taxon>Poaceae</taxon>
        <taxon>BOP clade</taxon>
        <taxon>Oryzoideae</taxon>
        <taxon>Oryzeae</taxon>
        <taxon>Oryzinae</taxon>
        <taxon>Oryza</taxon>
    </lineage>
</organism>
<name>A0A0E0KJ74_ORYPU</name>
<dbReference type="HOGENOM" id="CLU_1818992_0_0_1"/>
<evidence type="ECO:0000313" key="4">
    <source>
        <dbReference type="Proteomes" id="UP000026962"/>
    </source>
</evidence>
<accession>A0A0E0KJ74</accession>
<reference evidence="3" key="1">
    <citation type="submission" date="2015-04" db="UniProtKB">
        <authorList>
            <consortium name="EnsemblPlants"/>
        </authorList>
    </citation>
    <scope>IDENTIFICATION</scope>
</reference>
<keyword evidence="2" id="KW-0812">Transmembrane</keyword>
<feature type="compositionally biased region" description="Basic and acidic residues" evidence="1">
    <location>
        <begin position="61"/>
        <end position="77"/>
    </location>
</feature>
<dbReference type="Gramene" id="OPUNC03G31790.1">
    <property type="protein sequence ID" value="OPUNC03G31790.1"/>
    <property type="gene ID" value="OPUNC03G31790"/>
</dbReference>
<reference evidence="3" key="2">
    <citation type="submission" date="2018-05" db="EMBL/GenBank/DDBJ databases">
        <title>OpunRS2 (Oryza punctata Reference Sequence Version 2).</title>
        <authorList>
            <person name="Zhang J."/>
            <person name="Kudrna D."/>
            <person name="Lee S."/>
            <person name="Talag J."/>
            <person name="Welchert J."/>
            <person name="Wing R.A."/>
        </authorList>
    </citation>
    <scope>NUCLEOTIDE SEQUENCE [LARGE SCALE GENOMIC DNA]</scope>
</reference>
<feature type="transmembrane region" description="Helical" evidence="2">
    <location>
        <begin position="34"/>
        <end position="53"/>
    </location>
</feature>
<dbReference type="AlphaFoldDB" id="A0A0E0KJ74"/>
<keyword evidence="4" id="KW-1185">Reference proteome</keyword>